<dbReference type="SUPFAM" id="SSF53822">
    <property type="entry name" value="Periplasmic binding protein-like I"/>
    <property type="match status" value="1"/>
</dbReference>
<dbReference type="PANTHER" id="PTHR30146">
    <property type="entry name" value="LACI-RELATED TRANSCRIPTIONAL REPRESSOR"/>
    <property type="match status" value="1"/>
</dbReference>
<dbReference type="GO" id="GO:0003700">
    <property type="term" value="F:DNA-binding transcription factor activity"/>
    <property type="evidence" value="ECO:0007669"/>
    <property type="project" value="TreeGrafter"/>
</dbReference>
<name>A0A174SAI6_9FIRM</name>
<dbReference type="EMBL" id="CZAB01000062">
    <property type="protein sequence ID" value="CUP92708.1"/>
    <property type="molecule type" value="Genomic_DNA"/>
</dbReference>
<sequence length="346" mass="39407">MSIQKKDKYTISDVARMLGVSRSTISRAMNNSPGVGEELRKKVLDFVEEIGYQPNTIARSLSKGRQSIIALIVSDIRNPFYADLTFYIQKILHNNGYMLMVLNSEYDIRREKEFIHMAIQFNFSGVFLLTAQSEEIEEELENIEIPVVLVNRILGSYEGDSVLSDNFKAGYIATMHLIELGYPEIAFVKGPDVSSASEQRFRGYRQALENYRLPFKEQNVFKGDLKLDTGSELAKIYISDLKNRPKGIVVSNDMMAIGFVERCRESGVKIPERISVVSFDNIVFSSLYDIGLTTVSQHVREMSEHAARLMLKQLKTPREKPERVILDPTLIVRRTTCPYVPEQDGE</sequence>
<keyword evidence="2" id="KW-0238">DNA-binding</keyword>
<protein>
    <submittedName>
        <fullName evidence="5">Transcriptional regulator</fullName>
    </submittedName>
</protein>
<dbReference type="Proteomes" id="UP000251853">
    <property type="component" value="Unassembled WGS sequence"/>
</dbReference>
<dbReference type="SMART" id="SM00354">
    <property type="entry name" value="HTH_LACI"/>
    <property type="match status" value="1"/>
</dbReference>
<dbReference type="SUPFAM" id="SSF47413">
    <property type="entry name" value="lambda repressor-like DNA-binding domains"/>
    <property type="match status" value="1"/>
</dbReference>
<dbReference type="GO" id="GO:0000976">
    <property type="term" value="F:transcription cis-regulatory region binding"/>
    <property type="evidence" value="ECO:0007669"/>
    <property type="project" value="TreeGrafter"/>
</dbReference>
<dbReference type="Gene3D" id="1.10.260.40">
    <property type="entry name" value="lambda repressor-like DNA-binding domains"/>
    <property type="match status" value="1"/>
</dbReference>
<evidence type="ECO:0000313" key="7">
    <source>
        <dbReference type="Proteomes" id="UP000095512"/>
    </source>
</evidence>
<dbReference type="InterPro" id="IPR000843">
    <property type="entry name" value="HTH_LacI"/>
</dbReference>
<reference evidence="5 7" key="1">
    <citation type="submission" date="2015-09" db="EMBL/GenBank/DDBJ databases">
        <authorList>
            <consortium name="Pathogen Informatics"/>
        </authorList>
    </citation>
    <scope>NUCLEOTIDE SEQUENCE [LARGE SCALE GENOMIC DNA]</scope>
    <source>
        <strain evidence="5 7">2789STDY5834865</strain>
    </source>
</reference>
<organism evidence="5 7">
    <name type="scientific">Enterocloster clostridioformis</name>
    <dbReference type="NCBI Taxonomy" id="1531"/>
    <lineage>
        <taxon>Bacteria</taxon>
        <taxon>Bacillati</taxon>
        <taxon>Bacillota</taxon>
        <taxon>Clostridia</taxon>
        <taxon>Lachnospirales</taxon>
        <taxon>Lachnospiraceae</taxon>
        <taxon>Enterocloster</taxon>
    </lineage>
</organism>
<keyword evidence="1" id="KW-0805">Transcription regulation</keyword>
<dbReference type="RefSeq" id="WP_022202735.1">
    <property type="nucleotide sequence ID" value="NZ_CATYWZ010000192.1"/>
</dbReference>
<evidence type="ECO:0000313" key="6">
    <source>
        <dbReference type="EMBL" id="SQB14544.1"/>
    </source>
</evidence>
<dbReference type="Gene3D" id="3.40.50.2300">
    <property type="match status" value="2"/>
</dbReference>
<evidence type="ECO:0000313" key="5">
    <source>
        <dbReference type="EMBL" id="CUP92708.1"/>
    </source>
</evidence>
<dbReference type="Proteomes" id="UP000095512">
    <property type="component" value="Unassembled WGS sequence"/>
</dbReference>
<feature type="domain" description="HTH lacI-type" evidence="4">
    <location>
        <begin position="9"/>
        <end position="63"/>
    </location>
</feature>
<dbReference type="InterPro" id="IPR010982">
    <property type="entry name" value="Lambda_DNA-bd_dom_sf"/>
</dbReference>
<dbReference type="CDD" id="cd06267">
    <property type="entry name" value="PBP1_LacI_sugar_binding-like"/>
    <property type="match status" value="1"/>
</dbReference>
<evidence type="ECO:0000256" key="2">
    <source>
        <dbReference type="ARBA" id="ARBA00023125"/>
    </source>
</evidence>
<reference evidence="6 8" key="2">
    <citation type="submission" date="2018-06" db="EMBL/GenBank/DDBJ databases">
        <authorList>
            <consortium name="Pathogen Informatics"/>
            <person name="Doyle S."/>
        </authorList>
    </citation>
    <scope>NUCLEOTIDE SEQUENCE [LARGE SCALE GENOMIC DNA]</scope>
    <source>
        <strain evidence="6 8">NCTC11224</strain>
    </source>
</reference>
<dbReference type="CDD" id="cd01392">
    <property type="entry name" value="HTH_LacI"/>
    <property type="match status" value="1"/>
</dbReference>
<keyword evidence="3" id="KW-0804">Transcription</keyword>
<proteinExistence type="predicted"/>
<dbReference type="PANTHER" id="PTHR30146:SF109">
    <property type="entry name" value="HTH-TYPE TRANSCRIPTIONAL REGULATOR GALS"/>
    <property type="match status" value="1"/>
</dbReference>
<dbReference type="PROSITE" id="PS50932">
    <property type="entry name" value="HTH_LACI_2"/>
    <property type="match status" value="1"/>
</dbReference>
<accession>A0A174SAI6</accession>
<evidence type="ECO:0000256" key="3">
    <source>
        <dbReference type="ARBA" id="ARBA00023163"/>
    </source>
</evidence>
<keyword evidence="8" id="KW-1185">Reference proteome</keyword>
<evidence type="ECO:0000313" key="8">
    <source>
        <dbReference type="Proteomes" id="UP000251853"/>
    </source>
</evidence>
<dbReference type="InterPro" id="IPR028082">
    <property type="entry name" value="Peripla_BP_I"/>
</dbReference>
<gene>
    <name evidence="5" type="primary">degA_7</name>
    <name evidence="6" type="synonym">degA_5</name>
    <name evidence="5" type="ORF">ERS852480_04420</name>
    <name evidence="6" type="ORF">NCTC11224_03594</name>
</gene>
<evidence type="ECO:0000259" key="4">
    <source>
        <dbReference type="PROSITE" id="PS50932"/>
    </source>
</evidence>
<dbReference type="Pfam" id="PF13377">
    <property type="entry name" value="Peripla_BP_3"/>
    <property type="match status" value="1"/>
</dbReference>
<dbReference type="EMBL" id="UAVW01000015">
    <property type="protein sequence ID" value="SQB14544.1"/>
    <property type="molecule type" value="Genomic_DNA"/>
</dbReference>
<dbReference type="Pfam" id="PF00356">
    <property type="entry name" value="LacI"/>
    <property type="match status" value="1"/>
</dbReference>
<evidence type="ECO:0000256" key="1">
    <source>
        <dbReference type="ARBA" id="ARBA00023015"/>
    </source>
</evidence>
<dbReference type="InterPro" id="IPR046335">
    <property type="entry name" value="LacI/GalR-like_sensor"/>
</dbReference>
<dbReference type="AlphaFoldDB" id="A0A174SAI6"/>